<dbReference type="SUPFAM" id="SSF51695">
    <property type="entry name" value="PLC-like phosphodiesterases"/>
    <property type="match status" value="1"/>
</dbReference>
<evidence type="ECO:0000313" key="1">
    <source>
        <dbReference type="EMBL" id="RRS04366.1"/>
    </source>
</evidence>
<dbReference type="Proteomes" id="UP000269265">
    <property type="component" value="Unassembled WGS sequence"/>
</dbReference>
<reference evidence="1 2" key="1">
    <citation type="submission" date="2018-12" db="EMBL/GenBank/DDBJ databases">
        <title>The whole draft genome of Aquabacterium sp. SJQ9.</title>
        <authorList>
            <person name="Sun L."/>
            <person name="Gao X."/>
            <person name="Chen W."/>
            <person name="Huang K."/>
        </authorList>
    </citation>
    <scope>NUCLEOTIDE SEQUENCE [LARGE SCALE GENOMIC DNA]</scope>
    <source>
        <strain evidence="1 2">SJQ9</strain>
    </source>
</reference>
<accession>A0A3R8S331</accession>
<dbReference type="Gene3D" id="3.20.20.190">
    <property type="entry name" value="Phosphatidylinositol (PI) phosphodiesterase"/>
    <property type="match status" value="1"/>
</dbReference>
<proteinExistence type="predicted"/>
<dbReference type="InterPro" id="IPR017946">
    <property type="entry name" value="PLC-like_Pdiesterase_TIM-brl"/>
</dbReference>
<evidence type="ECO:0000313" key="2">
    <source>
        <dbReference type="Proteomes" id="UP000269265"/>
    </source>
</evidence>
<keyword evidence="2" id="KW-1185">Reference proteome</keyword>
<protein>
    <submittedName>
        <fullName evidence="1">Phosphodiesterase</fullName>
    </submittedName>
</protein>
<dbReference type="AlphaFoldDB" id="A0A3R8S331"/>
<dbReference type="GO" id="GO:0006629">
    <property type="term" value="P:lipid metabolic process"/>
    <property type="evidence" value="ECO:0007669"/>
    <property type="project" value="InterPro"/>
</dbReference>
<organism evidence="1 2">
    <name type="scientific">Aquabacterium soli</name>
    <dbReference type="NCBI Taxonomy" id="2493092"/>
    <lineage>
        <taxon>Bacteria</taxon>
        <taxon>Pseudomonadati</taxon>
        <taxon>Pseudomonadota</taxon>
        <taxon>Betaproteobacteria</taxon>
        <taxon>Burkholderiales</taxon>
        <taxon>Aquabacterium</taxon>
    </lineage>
</organism>
<dbReference type="RefSeq" id="WP_125243274.1">
    <property type="nucleotide sequence ID" value="NZ_RSED01000007.1"/>
</dbReference>
<sequence>MRIISHRGWWRSPAEKNTMAAFERSFAAGYGTETDVRDLDGQLVISHDMPLRDKVLPLQPVLDMAHLHGVPLAINIKADGLAQALQSQVSALPGLDWFVFDMSVPDMRGHLSAGNPTYTRCSEVERQPAYLERASGIWLDALDTPWLDAREVSRVLAWGKPVCLVSPELHRRDPIPLWKELMSLQDTSLLTLCTDLPDQARHHILGVAP</sequence>
<dbReference type="GO" id="GO:0008081">
    <property type="term" value="F:phosphoric diester hydrolase activity"/>
    <property type="evidence" value="ECO:0007669"/>
    <property type="project" value="InterPro"/>
</dbReference>
<gene>
    <name evidence="1" type="ORF">EIP75_10770</name>
</gene>
<dbReference type="OrthoDB" id="9810159at2"/>
<dbReference type="EMBL" id="RSED01000007">
    <property type="protein sequence ID" value="RRS04366.1"/>
    <property type="molecule type" value="Genomic_DNA"/>
</dbReference>
<name>A0A3R8S331_9BURK</name>
<comment type="caution">
    <text evidence="1">The sequence shown here is derived from an EMBL/GenBank/DDBJ whole genome shotgun (WGS) entry which is preliminary data.</text>
</comment>